<evidence type="ECO:0000256" key="7">
    <source>
        <dbReference type="ARBA" id="ARBA00023136"/>
    </source>
</evidence>
<proteinExistence type="predicted"/>
<feature type="domain" description="G-protein coupled receptors family 1 profile" evidence="11">
    <location>
        <begin position="1"/>
        <end position="133"/>
    </location>
</feature>
<protein>
    <recommendedName>
        <fullName evidence="11">G-protein coupled receptors family 1 profile domain-containing protein</fullName>
    </recommendedName>
</protein>
<accession>A0ABN9HHD9</accession>
<keyword evidence="2" id="KW-1003">Cell membrane</keyword>
<evidence type="ECO:0000256" key="6">
    <source>
        <dbReference type="ARBA" id="ARBA00023040"/>
    </source>
</evidence>
<evidence type="ECO:0000313" key="13">
    <source>
        <dbReference type="Proteomes" id="UP001162483"/>
    </source>
</evidence>
<evidence type="ECO:0000256" key="10">
    <source>
        <dbReference type="SAM" id="Phobius"/>
    </source>
</evidence>
<dbReference type="Proteomes" id="UP001162483">
    <property type="component" value="Unassembled WGS sequence"/>
</dbReference>
<keyword evidence="13" id="KW-1185">Reference proteome</keyword>
<dbReference type="InterPro" id="IPR000725">
    <property type="entry name" value="Olfact_rcpt"/>
</dbReference>
<organism evidence="12 13">
    <name type="scientific">Staurois parvus</name>
    <dbReference type="NCBI Taxonomy" id="386267"/>
    <lineage>
        <taxon>Eukaryota</taxon>
        <taxon>Metazoa</taxon>
        <taxon>Chordata</taxon>
        <taxon>Craniata</taxon>
        <taxon>Vertebrata</taxon>
        <taxon>Euteleostomi</taxon>
        <taxon>Amphibia</taxon>
        <taxon>Batrachia</taxon>
        <taxon>Anura</taxon>
        <taxon>Neobatrachia</taxon>
        <taxon>Ranoidea</taxon>
        <taxon>Ranidae</taxon>
        <taxon>Staurois</taxon>
    </lineage>
</organism>
<evidence type="ECO:0000256" key="1">
    <source>
        <dbReference type="ARBA" id="ARBA00004651"/>
    </source>
</evidence>
<evidence type="ECO:0000259" key="11">
    <source>
        <dbReference type="PROSITE" id="PS50262"/>
    </source>
</evidence>
<evidence type="ECO:0000313" key="12">
    <source>
        <dbReference type="EMBL" id="CAI9621208.1"/>
    </source>
</evidence>
<keyword evidence="3 10" id="KW-0812">Transmembrane</keyword>
<gene>
    <name evidence="12" type="ORF">SPARVUS_LOCUS16118709</name>
</gene>
<dbReference type="SUPFAM" id="SSF81321">
    <property type="entry name" value="Family A G protein-coupled receptor-like"/>
    <property type="match status" value="1"/>
</dbReference>
<evidence type="ECO:0000256" key="2">
    <source>
        <dbReference type="ARBA" id="ARBA00022475"/>
    </source>
</evidence>
<dbReference type="Pfam" id="PF13853">
    <property type="entry name" value="7tm_4"/>
    <property type="match status" value="1"/>
</dbReference>
<dbReference type="InterPro" id="IPR050516">
    <property type="entry name" value="Olfactory_GPCR"/>
</dbReference>
<keyword evidence="6" id="KW-0297">G-protein coupled receptor</keyword>
<evidence type="ECO:0000256" key="9">
    <source>
        <dbReference type="ARBA" id="ARBA00023224"/>
    </source>
</evidence>
<name>A0ABN9HHD9_9NEOB</name>
<feature type="transmembrane region" description="Helical" evidence="10">
    <location>
        <begin position="38"/>
        <end position="64"/>
    </location>
</feature>
<feature type="transmembrane region" description="Helical" evidence="10">
    <location>
        <begin position="85"/>
        <end position="104"/>
    </location>
</feature>
<dbReference type="Gene3D" id="1.20.1070.10">
    <property type="entry name" value="Rhodopsin 7-helix transmembrane proteins"/>
    <property type="match status" value="1"/>
</dbReference>
<keyword evidence="8" id="KW-0675">Receptor</keyword>
<dbReference type="PRINTS" id="PR00245">
    <property type="entry name" value="OLFACTORYR"/>
</dbReference>
<dbReference type="PANTHER" id="PTHR26452">
    <property type="entry name" value="OLFACTORY RECEPTOR"/>
    <property type="match status" value="1"/>
</dbReference>
<evidence type="ECO:0000256" key="8">
    <source>
        <dbReference type="ARBA" id="ARBA00023170"/>
    </source>
</evidence>
<sequence length="157" mass="17778">MYVLLISKLSFYSSSEINHFFCHMKTILDISCSDSSGIAVLINVDGIVLGFFPLILILTSYIYILSTVMKINTSSGRLKAFSKCSSHLIVVLLFCLTSLTLNIKPESRFSQEQDKLLSMLYIGVVPMLNPLVYSLRNKEVLKVIKKYFKTLTNVFVF</sequence>
<keyword evidence="9" id="KW-0807">Transducer</keyword>
<dbReference type="EMBL" id="CATNWA010021066">
    <property type="protein sequence ID" value="CAI9621208.1"/>
    <property type="molecule type" value="Genomic_DNA"/>
</dbReference>
<feature type="transmembrane region" description="Helical" evidence="10">
    <location>
        <begin position="116"/>
        <end position="135"/>
    </location>
</feature>
<keyword evidence="4" id="KW-0716">Sensory transduction</keyword>
<dbReference type="PROSITE" id="PS50262">
    <property type="entry name" value="G_PROTEIN_RECEP_F1_2"/>
    <property type="match status" value="1"/>
</dbReference>
<reference evidence="12" key="1">
    <citation type="submission" date="2023-05" db="EMBL/GenBank/DDBJ databases">
        <authorList>
            <person name="Stuckert A."/>
        </authorList>
    </citation>
    <scope>NUCLEOTIDE SEQUENCE</scope>
</reference>
<evidence type="ECO:0000256" key="3">
    <source>
        <dbReference type="ARBA" id="ARBA00022692"/>
    </source>
</evidence>
<keyword evidence="4" id="KW-0552">Olfaction</keyword>
<evidence type="ECO:0000256" key="4">
    <source>
        <dbReference type="ARBA" id="ARBA00022725"/>
    </source>
</evidence>
<keyword evidence="5 10" id="KW-1133">Transmembrane helix</keyword>
<keyword evidence="7 10" id="KW-0472">Membrane</keyword>
<comment type="caution">
    <text evidence="12">The sequence shown here is derived from an EMBL/GenBank/DDBJ whole genome shotgun (WGS) entry which is preliminary data.</text>
</comment>
<comment type="subcellular location">
    <subcellularLocation>
        <location evidence="1">Cell membrane</location>
        <topology evidence="1">Multi-pass membrane protein</topology>
    </subcellularLocation>
</comment>
<dbReference type="InterPro" id="IPR017452">
    <property type="entry name" value="GPCR_Rhodpsn_7TM"/>
</dbReference>
<evidence type="ECO:0000256" key="5">
    <source>
        <dbReference type="ARBA" id="ARBA00022989"/>
    </source>
</evidence>